<gene>
    <name evidence="2" type="ordered locus">KNP414_03979</name>
</gene>
<dbReference type="InterPro" id="IPR025003">
    <property type="entry name" value="DUF3973"/>
</dbReference>
<dbReference type="HOGENOM" id="CLU_2937260_0_0_9"/>
<dbReference type="AlphaFoldDB" id="F8FBE9"/>
<dbReference type="KEGG" id="pms:KNP414_03979"/>
<evidence type="ECO:0000313" key="3">
    <source>
        <dbReference type="Proteomes" id="UP000006620"/>
    </source>
</evidence>
<feature type="domain" description="DUF3973" evidence="1">
    <location>
        <begin position="1"/>
        <end position="31"/>
    </location>
</feature>
<dbReference type="Pfam" id="PF13119">
    <property type="entry name" value="DUF3973"/>
    <property type="match status" value="1"/>
</dbReference>
<proteinExistence type="predicted"/>
<sequence>MYYCIVCKQLHSSESSPDHMVFTTGFHYVHDNLYRAGMCVRLSKRAETPAPVNVLQSTSA</sequence>
<dbReference type="Proteomes" id="UP000006620">
    <property type="component" value="Chromosome"/>
</dbReference>
<dbReference type="PATRIC" id="fig|1036673.3.peg.3659"/>
<reference evidence="2 3" key="2">
    <citation type="journal article" date="2013" name="Genome Announc.">
        <title>Genome Sequence of Growth-Improving Paenibacillus mucilaginosus Strain KNP414.</title>
        <authorList>
            <person name="Lu J.J."/>
            <person name="Wang J.F."/>
            <person name="Hu X.F."/>
        </authorList>
    </citation>
    <scope>NUCLEOTIDE SEQUENCE [LARGE SCALE GENOMIC DNA]</scope>
    <source>
        <strain evidence="2 3">KNP414</strain>
    </source>
</reference>
<reference evidence="3" key="1">
    <citation type="submission" date="2011-06" db="EMBL/GenBank/DDBJ databases">
        <title>Complete genome sequence of Paenibacillus mucilaginosus KNP414.</title>
        <authorList>
            <person name="Wang J."/>
            <person name="Hu S."/>
            <person name="Hu X."/>
            <person name="Zhang B."/>
            <person name="Dong D."/>
            <person name="Zhang S."/>
            <person name="Zhao K."/>
            <person name="Wu D."/>
        </authorList>
    </citation>
    <scope>NUCLEOTIDE SEQUENCE [LARGE SCALE GENOMIC DNA]</scope>
    <source>
        <strain evidence="3">KNP414</strain>
    </source>
</reference>
<dbReference type="RefSeq" id="WP_013917672.1">
    <property type="nucleotide sequence ID" value="NC_015690.1"/>
</dbReference>
<evidence type="ECO:0000259" key="1">
    <source>
        <dbReference type="Pfam" id="PF13119"/>
    </source>
</evidence>
<protein>
    <recommendedName>
        <fullName evidence="1">DUF3973 domain-containing protein</fullName>
    </recommendedName>
</protein>
<name>F8FBE9_PAEMK</name>
<evidence type="ECO:0000313" key="2">
    <source>
        <dbReference type="EMBL" id="AEI42516.1"/>
    </source>
</evidence>
<accession>F8FBE9</accession>
<dbReference type="EMBL" id="CP002869">
    <property type="protein sequence ID" value="AEI42516.1"/>
    <property type="molecule type" value="Genomic_DNA"/>
</dbReference>
<organism evidence="2 3">
    <name type="scientific">Paenibacillus mucilaginosus (strain KNP414)</name>
    <dbReference type="NCBI Taxonomy" id="1036673"/>
    <lineage>
        <taxon>Bacteria</taxon>
        <taxon>Bacillati</taxon>
        <taxon>Bacillota</taxon>
        <taxon>Bacilli</taxon>
        <taxon>Bacillales</taxon>
        <taxon>Paenibacillaceae</taxon>
        <taxon>Paenibacillus</taxon>
    </lineage>
</organism>